<name>A0A0E9TRZ3_ANGAN</name>
<reference evidence="1" key="2">
    <citation type="journal article" date="2015" name="Fish Shellfish Immunol.">
        <title>Early steps in the European eel (Anguilla anguilla)-Vibrio vulnificus interaction in the gills: Role of the RtxA13 toxin.</title>
        <authorList>
            <person name="Callol A."/>
            <person name="Pajuelo D."/>
            <person name="Ebbesson L."/>
            <person name="Teles M."/>
            <person name="MacKenzie S."/>
            <person name="Amaro C."/>
        </authorList>
    </citation>
    <scope>NUCLEOTIDE SEQUENCE</scope>
</reference>
<organism evidence="1">
    <name type="scientific">Anguilla anguilla</name>
    <name type="common">European freshwater eel</name>
    <name type="synonym">Muraena anguilla</name>
    <dbReference type="NCBI Taxonomy" id="7936"/>
    <lineage>
        <taxon>Eukaryota</taxon>
        <taxon>Metazoa</taxon>
        <taxon>Chordata</taxon>
        <taxon>Craniata</taxon>
        <taxon>Vertebrata</taxon>
        <taxon>Euteleostomi</taxon>
        <taxon>Actinopterygii</taxon>
        <taxon>Neopterygii</taxon>
        <taxon>Teleostei</taxon>
        <taxon>Anguilliformes</taxon>
        <taxon>Anguillidae</taxon>
        <taxon>Anguilla</taxon>
    </lineage>
</organism>
<dbReference type="AlphaFoldDB" id="A0A0E9TRZ3"/>
<protein>
    <submittedName>
        <fullName evidence="1">Uncharacterized protein</fullName>
    </submittedName>
</protein>
<evidence type="ECO:0000313" key="1">
    <source>
        <dbReference type="EMBL" id="JAH56474.1"/>
    </source>
</evidence>
<proteinExistence type="predicted"/>
<accession>A0A0E9TRZ3</accession>
<dbReference type="EMBL" id="GBXM01052103">
    <property type="protein sequence ID" value="JAH56474.1"/>
    <property type="molecule type" value="Transcribed_RNA"/>
</dbReference>
<reference evidence="1" key="1">
    <citation type="submission" date="2014-11" db="EMBL/GenBank/DDBJ databases">
        <authorList>
            <person name="Amaro Gonzalez C."/>
        </authorList>
    </citation>
    <scope>NUCLEOTIDE SEQUENCE</scope>
</reference>
<sequence>MEDVISSSTNSILDCLIKSTLTTGEGGSKPGD</sequence>